<dbReference type="PROSITE" id="PS50879">
    <property type="entry name" value="RNASE_H_1"/>
    <property type="match status" value="1"/>
</dbReference>
<evidence type="ECO:0000313" key="3">
    <source>
        <dbReference type="Proteomes" id="UP000094569"/>
    </source>
</evidence>
<dbReference type="InterPro" id="IPR002156">
    <property type="entry name" value="RNaseH_domain"/>
</dbReference>
<dbReference type="InterPro" id="IPR012337">
    <property type="entry name" value="RNaseH-like_sf"/>
</dbReference>
<dbReference type="GO" id="GO:0003676">
    <property type="term" value="F:nucleic acid binding"/>
    <property type="evidence" value="ECO:0007669"/>
    <property type="project" value="InterPro"/>
</dbReference>
<name>A0A1E3BM54_ASPCR</name>
<dbReference type="OrthoDB" id="4357294at2759"/>
<reference evidence="2 3" key="1">
    <citation type="journal article" date="2016" name="BMC Genomics">
        <title>Comparative genomic and transcriptomic analyses of the Fuzhuan brick tea-fermentation fungus Aspergillus cristatus.</title>
        <authorList>
            <person name="Ge Y."/>
            <person name="Wang Y."/>
            <person name="Liu Y."/>
            <person name="Tan Y."/>
            <person name="Ren X."/>
            <person name="Zhang X."/>
            <person name="Hyde K.D."/>
            <person name="Liu Y."/>
            <person name="Liu Z."/>
        </authorList>
    </citation>
    <scope>NUCLEOTIDE SEQUENCE [LARGE SCALE GENOMIC DNA]</scope>
    <source>
        <strain evidence="2 3">GZAAS20.1005</strain>
    </source>
</reference>
<dbReference type="VEuPathDB" id="FungiDB:SI65_02890"/>
<dbReference type="InterPro" id="IPR005135">
    <property type="entry name" value="Endo/exonuclease/phosphatase"/>
</dbReference>
<dbReference type="SUPFAM" id="SSF53098">
    <property type="entry name" value="Ribonuclease H-like"/>
    <property type="match status" value="1"/>
</dbReference>
<feature type="domain" description="RNase H type-1" evidence="1">
    <location>
        <begin position="728"/>
        <end position="876"/>
    </location>
</feature>
<dbReference type="Pfam" id="PF00078">
    <property type="entry name" value="RVT_1"/>
    <property type="match status" value="1"/>
</dbReference>
<dbReference type="EMBL" id="JXNT01000002">
    <property type="protein sequence ID" value="ODM22044.1"/>
    <property type="molecule type" value="Genomic_DNA"/>
</dbReference>
<dbReference type="CDD" id="cd09276">
    <property type="entry name" value="Rnase_HI_RT_non_LTR"/>
    <property type="match status" value="1"/>
</dbReference>
<sequence length="1105" mass="123262">MRYDKTLPQLWIIQVNVAWSPSPHEAALQLAFEQDYQVILIQEPWISAFRTRRLSKHHPAYNLFTPIEDWAHKPRTLTYIRKHPQLKAELVPYGPQPSRDLTAVQVGSGDQQVTLMNLYNAPPGSVDAGEGLKHLLSQTLPTRPCLVAGDFNLHHSSWQTNTISSAGAEHLLQWVEHQGMTLMLEPNTPTHDNNTIDLTWANRPLVCLGTHTEPALGFPVLADHIALSTTVHWHPVNNTKPVPPLQMATMQEDIFHSVIHKGAAALGEPPPTQLDLTPEALDQYTTAIIQAITNALEASTKRAHAHPSGHRWWNQDCQEAVLALRKVSRDPDSPLTEVETTQRNFRRTVCQAKRHYWQTQLDSFTDSQDVFRAIKWNRTVGSFPIPPLKNGEIVHTTSDAKAELLVKTLLQKAACMDDIPIELSDSSEASLPFPTITTGETYQAIFRAKSSTPGQDEISNAVLKKAWPALGPHISALYKHCAATGWHPTPFCQALLVALPKPGKKDYSSPHSYRLIALLSTLGKGLKCLIAHRLAWVAIKHKVLHPQQFGALPCRSATDLAAALVHDIEESWARGLSASMLTMDVKGAFDAVLSGRLIQLACLDWVLRSALLGTLPVYRTTRTAILHRESAIPPVELLLDQRRRSLAIRIHQLDTQHPLHLRVTHQPNRYISTRLLRAADPKNFHFIEQVDPLLTSPWDSNLEPKEQPTATPKAQAREEFQRWLDFIPPLSMVVYTDGSKGKEGTAAGAGWAGYWGTSRTKIFSGHAKLPNHEVFDAEARAALLGLQAALKDPKTQHSTNIYICLDNLEAVQQLRGQPRESSQSIFMNFQEAAQTWPQRPRAPGIQSGTVQVKWVPGHTGIEGNEEADKEAKMGCYAPLELPPPPASLAAAKRAAQRVHWQCFAQFWAEKASKHYKDLGIGLEKRPPELLLPRAALGRLLAARSGHGDFAEYHERFKHDDALLTCSCGRRKEPSHFYFCREGRKAAAHPWGQQPVADILTKKTGFTAYADWLGKSQFYTAICRRHWDAKCINLGTYRLTSGSLLLHSSSLLFRLFSFPSIFPFVHPPSSPFPPLGFLFEKTPRCTVYCLTVGKPKQPPARGATCI</sequence>
<organism evidence="2 3">
    <name type="scientific">Aspergillus cristatus</name>
    <name type="common">Chinese Fuzhuan brick tea-fermentation fungus</name>
    <name type="synonym">Eurotium cristatum</name>
    <dbReference type="NCBI Taxonomy" id="573508"/>
    <lineage>
        <taxon>Eukaryota</taxon>
        <taxon>Fungi</taxon>
        <taxon>Dikarya</taxon>
        <taxon>Ascomycota</taxon>
        <taxon>Pezizomycotina</taxon>
        <taxon>Eurotiomycetes</taxon>
        <taxon>Eurotiomycetidae</taxon>
        <taxon>Eurotiales</taxon>
        <taxon>Aspergillaceae</taxon>
        <taxon>Aspergillus</taxon>
        <taxon>Aspergillus subgen. Aspergillus</taxon>
    </lineage>
</organism>
<dbReference type="STRING" id="573508.A0A1E3BM54"/>
<dbReference type="Pfam" id="PF00075">
    <property type="entry name" value="RNase_H"/>
    <property type="match status" value="1"/>
</dbReference>
<evidence type="ECO:0000259" key="1">
    <source>
        <dbReference type="PROSITE" id="PS50879"/>
    </source>
</evidence>
<dbReference type="GO" id="GO:0004523">
    <property type="term" value="F:RNA-DNA hybrid ribonuclease activity"/>
    <property type="evidence" value="ECO:0007669"/>
    <property type="project" value="InterPro"/>
</dbReference>
<dbReference type="InterPro" id="IPR036397">
    <property type="entry name" value="RNaseH_sf"/>
</dbReference>
<proteinExistence type="predicted"/>
<accession>A0A1E3BM54</accession>
<evidence type="ECO:0000313" key="2">
    <source>
        <dbReference type="EMBL" id="ODM22044.1"/>
    </source>
</evidence>
<dbReference type="Gene3D" id="3.30.420.10">
    <property type="entry name" value="Ribonuclease H-like superfamily/Ribonuclease H"/>
    <property type="match status" value="1"/>
</dbReference>
<dbReference type="Gene3D" id="3.60.10.10">
    <property type="entry name" value="Endonuclease/exonuclease/phosphatase"/>
    <property type="match status" value="1"/>
</dbReference>
<dbReference type="InterPro" id="IPR000477">
    <property type="entry name" value="RT_dom"/>
</dbReference>
<gene>
    <name evidence="2" type="ORF">SI65_02890</name>
</gene>
<protein>
    <recommendedName>
        <fullName evidence="1">RNase H type-1 domain-containing protein</fullName>
    </recommendedName>
</protein>
<keyword evidence="3" id="KW-1185">Reference proteome</keyword>
<dbReference type="Pfam" id="PF14529">
    <property type="entry name" value="Exo_endo_phos_2"/>
    <property type="match status" value="1"/>
</dbReference>
<dbReference type="PANTHER" id="PTHR33481:SF1">
    <property type="entry name" value="ENDONUCLEASE_EXONUCLEASE_PHOSPHATASE DOMAIN-CONTAINING PROTEIN-RELATED"/>
    <property type="match status" value="1"/>
</dbReference>
<dbReference type="Proteomes" id="UP000094569">
    <property type="component" value="Unassembled WGS sequence"/>
</dbReference>
<comment type="caution">
    <text evidence="2">The sequence shown here is derived from an EMBL/GenBank/DDBJ whole genome shotgun (WGS) entry which is preliminary data.</text>
</comment>
<dbReference type="SUPFAM" id="SSF56219">
    <property type="entry name" value="DNase I-like"/>
    <property type="match status" value="1"/>
</dbReference>
<dbReference type="AlphaFoldDB" id="A0A1E3BM54"/>
<dbReference type="PANTHER" id="PTHR33481">
    <property type="entry name" value="REVERSE TRANSCRIPTASE"/>
    <property type="match status" value="1"/>
</dbReference>
<dbReference type="InterPro" id="IPR036691">
    <property type="entry name" value="Endo/exonu/phosph_ase_sf"/>
</dbReference>